<evidence type="ECO:0000256" key="1">
    <source>
        <dbReference type="SAM" id="MobiDB-lite"/>
    </source>
</evidence>
<organism evidence="2 3">
    <name type="scientific">Salipiger bermudensis (strain DSM 26914 / JCM 13377 / KCTC 12554 / HTCC2601)</name>
    <name type="common">Pelagibaca bermudensis</name>
    <dbReference type="NCBI Taxonomy" id="314265"/>
    <lineage>
        <taxon>Bacteria</taxon>
        <taxon>Pseudomonadati</taxon>
        <taxon>Pseudomonadota</taxon>
        <taxon>Alphaproteobacteria</taxon>
        <taxon>Rhodobacterales</taxon>
        <taxon>Roseobacteraceae</taxon>
        <taxon>Salipiger</taxon>
    </lineage>
</organism>
<evidence type="ECO:0000313" key="2">
    <source>
        <dbReference type="EMBL" id="EAU48802.1"/>
    </source>
</evidence>
<dbReference type="EMBL" id="AATQ01000001">
    <property type="protein sequence ID" value="EAU48802.1"/>
    <property type="molecule type" value="Genomic_DNA"/>
</dbReference>
<accession>Q0FVV0</accession>
<dbReference type="Proteomes" id="UP000006230">
    <property type="component" value="Unassembled WGS sequence"/>
</dbReference>
<proteinExistence type="predicted"/>
<sequence>MDRSPENCATSPEVSPPEPPSRLSLP</sequence>
<keyword evidence="3" id="KW-1185">Reference proteome</keyword>
<gene>
    <name evidence="2" type="ORF">R2601_04478</name>
</gene>
<dbReference type="HOGENOM" id="CLU_3416941_0_0_5"/>
<reference evidence="2 3" key="1">
    <citation type="journal article" date="2010" name="J. Bacteriol.">
        <title>Genome sequences of Pelagibaca bermudensis HTCC2601T and Maritimibacter alkaliphilus HTCC2654T, the type strains of two marine Roseobacter genera.</title>
        <authorList>
            <person name="Thrash J.C."/>
            <person name="Cho J.C."/>
            <person name="Ferriera S."/>
            <person name="Johnson J."/>
            <person name="Vergin K.L."/>
            <person name="Giovannoni S.J."/>
        </authorList>
    </citation>
    <scope>NUCLEOTIDE SEQUENCE [LARGE SCALE GENOMIC DNA]</scope>
    <source>
        <strain evidence="3">DSM 26914 / JCM 13377 / KCTC 12554 / HTCC2601</strain>
    </source>
</reference>
<comment type="caution">
    <text evidence="2">The sequence shown here is derived from an EMBL/GenBank/DDBJ whole genome shotgun (WGS) entry which is preliminary data.</text>
</comment>
<feature type="region of interest" description="Disordered" evidence="1">
    <location>
        <begin position="1"/>
        <end position="26"/>
    </location>
</feature>
<dbReference type="AlphaFoldDB" id="Q0FVV0"/>
<name>Q0FVV0_SALBH</name>
<evidence type="ECO:0000313" key="3">
    <source>
        <dbReference type="Proteomes" id="UP000006230"/>
    </source>
</evidence>
<protein>
    <submittedName>
        <fullName evidence="2">Uncharacterized protein</fullName>
    </submittedName>
</protein>